<feature type="domain" description="Peptidase S8/S53" evidence="8">
    <location>
        <begin position="21"/>
        <end position="74"/>
    </location>
</feature>
<dbReference type="Pfam" id="PF00082">
    <property type="entry name" value="Peptidase_S8"/>
    <property type="match status" value="1"/>
</dbReference>
<dbReference type="PANTHER" id="PTHR10795">
    <property type="entry name" value="PROPROTEIN CONVERTASE SUBTILISIN/KEXIN"/>
    <property type="match status" value="1"/>
</dbReference>
<evidence type="ECO:0000256" key="5">
    <source>
        <dbReference type="ARBA" id="ARBA00022801"/>
    </source>
</evidence>
<evidence type="ECO:0000313" key="10">
    <source>
        <dbReference type="EMBL" id="PON50589.1"/>
    </source>
</evidence>
<comment type="subcellular location">
    <subcellularLocation>
        <location evidence="1">Secreted</location>
    </subcellularLocation>
</comment>
<evidence type="ECO:0000256" key="4">
    <source>
        <dbReference type="ARBA" id="ARBA00022729"/>
    </source>
</evidence>
<dbReference type="GO" id="GO:0004252">
    <property type="term" value="F:serine-type endopeptidase activity"/>
    <property type="evidence" value="ECO:0007669"/>
    <property type="project" value="InterPro"/>
</dbReference>
<comment type="caution">
    <text evidence="7">Lacks conserved residue(s) required for the propagation of feature annotation.</text>
</comment>
<feature type="domain" description="Subtilisin-like protease fibronectin type-III" evidence="9">
    <location>
        <begin position="131"/>
        <end position="239"/>
    </location>
</feature>
<proteinExistence type="inferred from homology"/>
<dbReference type="Gene3D" id="2.60.40.2310">
    <property type="match status" value="1"/>
</dbReference>
<keyword evidence="5" id="KW-0378">Hydrolase</keyword>
<dbReference type="Proteomes" id="UP000237000">
    <property type="component" value="Unassembled WGS sequence"/>
</dbReference>
<dbReference type="SUPFAM" id="SSF52743">
    <property type="entry name" value="Subtilisin-like"/>
    <property type="match status" value="1"/>
</dbReference>
<dbReference type="EMBL" id="JXTC01000484">
    <property type="protein sequence ID" value="PON50589.1"/>
    <property type="molecule type" value="Genomic_DNA"/>
</dbReference>
<dbReference type="InterPro" id="IPR000209">
    <property type="entry name" value="Peptidase_S8/S53_dom"/>
</dbReference>
<comment type="similarity">
    <text evidence="2 7">Belongs to the peptidase S8 family.</text>
</comment>
<dbReference type="STRING" id="63057.A0A2P5BP70"/>
<gene>
    <name evidence="10" type="ORF">TorRG33x02_313790</name>
</gene>
<dbReference type="PROSITE" id="PS51892">
    <property type="entry name" value="SUBTILASE"/>
    <property type="match status" value="1"/>
</dbReference>
<dbReference type="OrthoDB" id="206201at2759"/>
<keyword evidence="11" id="KW-1185">Reference proteome</keyword>
<name>A0A2P5BP70_TREOI</name>
<dbReference type="InterPro" id="IPR036852">
    <property type="entry name" value="Peptidase_S8/S53_dom_sf"/>
</dbReference>
<dbReference type="InterPro" id="IPR041469">
    <property type="entry name" value="Subtilisin-like_FN3"/>
</dbReference>
<evidence type="ECO:0000256" key="2">
    <source>
        <dbReference type="ARBA" id="ARBA00011073"/>
    </source>
</evidence>
<dbReference type="InterPro" id="IPR045051">
    <property type="entry name" value="SBT"/>
</dbReference>
<organism evidence="10 11">
    <name type="scientific">Trema orientale</name>
    <name type="common">Charcoal tree</name>
    <name type="synonym">Celtis orientalis</name>
    <dbReference type="NCBI Taxonomy" id="63057"/>
    <lineage>
        <taxon>Eukaryota</taxon>
        <taxon>Viridiplantae</taxon>
        <taxon>Streptophyta</taxon>
        <taxon>Embryophyta</taxon>
        <taxon>Tracheophyta</taxon>
        <taxon>Spermatophyta</taxon>
        <taxon>Magnoliopsida</taxon>
        <taxon>eudicotyledons</taxon>
        <taxon>Gunneridae</taxon>
        <taxon>Pentapetalae</taxon>
        <taxon>rosids</taxon>
        <taxon>fabids</taxon>
        <taxon>Rosales</taxon>
        <taxon>Cannabaceae</taxon>
        <taxon>Trema</taxon>
    </lineage>
</organism>
<reference evidence="11" key="1">
    <citation type="submission" date="2016-06" db="EMBL/GenBank/DDBJ databases">
        <title>Parallel loss of symbiosis genes in relatives of nitrogen-fixing non-legume Parasponia.</title>
        <authorList>
            <person name="Van Velzen R."/>
            <person name="Holmer R."/>
            <person name="Bu F."/>
            <person name="Rutten L."/>
            <person name="Van Zeijl A."/>
            <person name="Liu W."/>
            <person name="Santuari L."/>
            <person name="Cao Q."/>
            <person name="Sharma T."/>
            <person name="Shen D."/>
            <person name="Roswanjaya Y."/>
            <person name="Wardhani T."/>
            <person name="Kalhor M.S."/>
            <person name="Jansen J."/>
            <person name="Van den Hoogen J."/>
            <person name="Gungor B."/>
            <person name="Hartog M."/>
            <person name="Hontelez J."/>
            <person name="Verver J."/>
            <person name="Yang W.-C."/>
            <person name="Schijlen E."/>
            <person name="Repin R."/>
            <person name="Schilthuizen M."/>
            <person name="Schranz E."/>
            <person name="Heidstra R."/>
            <person name="Miyata K."/>
            <person name="Fedorova E."/>
            <person name="Kohlen W."/>
            <person name="Bisseling T."/>
            <person name="Smit S."/>
            <person name="Geurts R."/>
        </authorList>
    </citation>
    <scope>NUCLEOTIDE SEQUENCE [LARGE SCALE GENOMIC DNA]</scope>
    <source>
        <strain evidence="11">cv. RG33-2</strain>
    </source>
</reference>
<dbReference type="GO" id="GO:0005576">
    <property type="term" value="C:extracellular region"/>
    <property type="evidence" value="ECO:0007669"/>
    <property type="project" value="UniProtKB-SubCell"/>
</dbReference>
<comment type="caution">
    <text evidence="10">The sequence shown here is derived from an EMBL/GenBank/DDBJ whole genome shotgun (WGS) entry which is preliminary data.</text>
</comment>
<dbReference type="InterPro" id="IPR023828">
    <property type="entry name" value="Peptidase_S8_Ser-AS"/>
</dbReference>
<evidence type="ECO:0000259" key="8">
    <source>
        <dbReference type="Pfam" id="PF00082"/>
    </source>
</evidence>
<evidence type="ECO:0000256" key="1">
    <source>
        <dbReference type="ARBA" id="ARBA00004613"/>
    </source>
</evidence>
<evidence type="ECO:0000256" key="3">
    <source>
        <dbReference type="ARBA" id="ARBA00022670"/>
    </source>
</evidence>
<dbReference type="InParanoid" id="A0A2P5BP70"/>
<dbReference type="Pfam" id="PF17766">
    <property type="entry name" value="fn3_6"/>
    <property type="match status" value="1"/>
</dbReference>
<evidence type="ECO:0000256" key="7">
    <source>
        <dbReference type="PROSITE-ProRule" id="PRU01240"/>
    </source>
</evidence>
<keyword evidence="3" id="KW-0645">Protease</keyword>
<dbReference type="Gene3D" id="3.40.50.200">
    <property type="entry name" value="Peptidase S8/S53 domain"/>
    <property type="match status" value="1"/>
</dbReference>
<evidence type="ECO:0000313" key="11">
    <source>
        <dbReference type="Proteomes" id="UP000237000"/>
    </source>
</evidence>
<accession>A0A2P5BP70</accession>
<dbReference type="AlphaFoldDB" id="A0A2P5BP70"/>
<evidence type="ECO:0000259" key="9">
    <source>
        <dbReference type="Pfam" id="PF17766"/>
    </source>
</evidence>
<sequence length="249" mass="26964">MAPGSLVLGAWIPSTSAARKGLLKQPPYTNYTLDFGTSLACPHVAGVAALLKAAHPKWSAAAIRSAIMTTATPLDNTLHPIRDSNSPPTNASPLAMGSGHINPNGALDPGLIYDASPQDYDPFTITAHHPDLNYPSFIALYDDDDDDDDDSKGLMVRKFRRTLTNVAATSAIYKVNITTTEDSIVSVWPEILDFEKEYDVRSYNVTIKYERKEKGAVSFGDLVWVQQNGTHTIRSPIVVSPPVALASPE</sequence>
<dbReference type="GO" id="GO:0006508">
    <property type="term" value="P:proteolysis"/>
    <property type="evidence" value="ECO:0007669"/>
    <property type="project" value="UniProtKB-KW"/>
</dbReference>
<keyword evidence="6" id="KW-0720">Serine protease</keyword>
<dbReference type="PROSITE" id="PS00138">
    <property type="entry name" value="SUBTILASE_SER"/>
    <property type="match status" value="1"/>
</dbReference>
<evidence type="ECO:0000256" key="6">
    <source>
        <dbReference type="ARBA" id="ARBA00022825"/>
    </source>
</evidence>
<keyword evidence="4" id="KW-0732">Signal</keyword>
<protein>
    <submittedName>
        <fullName evidence="10">Peptidase S8, subtilisin-related</fullName>
    </submittedName>
</protein>